<evidence type="ECO:0000313" key="4">
    <source>
        <dbReference type="Proteomes" id="UP000279994"/>
    </source>
</evidence>
<organism evidence="3 4">
    <name type="scientific">Nocardioides pocheonensis</name>
    <dbReference type="NCBI Taxonomy" id="661485"/>
    <lineage>
        <taxon>Bacteria</taxon>
        <taxon>Bacillati</taxon>
        <taxon>Actinomycetota</taxon>
        <taxon>Actinomycetes</taxon>
        <taxon>Propionibacteriales</taxon>
        <taxon>Nocardioidaceae</taxon>
        <taxon>Nocardioides</taxon>
    </lineage>
</organism>
<dbReference type="PROSITE" id="PS51257">
    <property type="entry name" value="PROKAR_LIPOPROTEIN"/>
    <property type="match status" value="1"/>
</dbReference>
<evidence type="ECO:0000256" key="1">
    <source>
        <dbReference type="SAM" id="MobiDB-lite"/>
    </source>
</evidence>
<gene>
    <name evidence="3" type="ORF">EFL26_05860</name>
</gene>
<evidence type="ECO:0000256" key="2">
    <source>
        <dbReference type="SAM" id="SignalP"/>
    </source>
</evidence>
<feature type="chain" id="PRO_5018273399" evidence="2">
    <location>
        <begin position="18"/>
        <end position="76"/>
    </location>
</feature>
<feature type="signal peptide" evidence="2">
    <location>
        <begin position="1"/>
        <end position="17"/>
    </location>
</feature>
<dbReference type="AlphaFoldDB" id="A0A3N0GTB4"/>
<dbReference type="Proteomes" id="UP000279994">
    <property type="component" value="Unassembled WGS sequence"/>
</dbReference>
<comment type="caution">
    <text evidence="3">The sequence shown here is derived from an EMBL/GenBank/DDBJ whole genome shotgun (WGS) entry which is preliminary data.</text>
</comment>
<dbReference type="EMBL" id="RJSF01000019">
    <property type="protein sequence ID" value="RNM15715.1"/>
    <property type="molecule type" value="Genomic_DNA"/>
</dbReference>
<accession>A0A3N0GTB4</accession>
<feature type="region of interest" description="Disordered" evidence="1">
    <location>
        <begin position="21"/>
        <end position="42"/>
    </location>
</feature>
<proteinExistence type="predicted"/>
<keyword evidence="2" id="KW-0732">Signal</keyword>
<dbReference type="RefSeq" id="WP_123221967.1">
    <property type="nucleotide sequence ID" value="NZ_RJSF01000019.1"/>
</dbReference>
<name>A0A3N0GTB4_9ACTN</name>
<keyword evidence="4" id="KW-1185">Reference proteome</keyword>
<protein>
    <submittedName>
        <fullName evidence="3">Uncharacterized protein</fullName>
    </submittedName>
</protein>
<reference evidence="3 4" key="1">
    <citation type="submission" date="2018-11" db="EMBL/GenBank/DDBJ databases">
        <authorList>
            <person name="Li F."/>
        </authorList>
    </citation>
    <scope>NUCLEOTIDE SEQUENCE [LARGE SCALE GENOMIC DNA]</scope>
    <source>
        <strain evidence="3 4">Gsoil 818</strain>
    </source>
</reference>
<evidence type="ECO:0000313" key="3">
    <source>
        <dbReference type="EMBL" id="RNM15715.1"/>
    </source>
</evidence>
<sequence length="76" mass="7829">MTTVRWSVAVCAFLALAAGCGTDPATGRSEPRVSPSAATSGPGIGDCAARVDALIDSRTIPRSDRDYAIGMCVDNR</sequence>